<dbReference type="Gene3D" id="2.40.50.230">
    <property type="entry name" value="Gp5 N-terminal domain"/>
    <property type="match status" value="1"/>
</dbReference>
<dbReference type="NCBIfam" id="TIGR03361">
    <property type="entry name" value="VI_Rhs_Vgr"/>
    <property type="match status" value="1"/>
</dbReference>
<evidence type="ECO:0000259" key="5">
    <source>
        <dbReference type="Pfam" id="PF22178"/>
    </source>
</evidence>
<sequence>MHSEANKTHYTLDLQDITTNSKLQVLSFDGIEAINSSYIFEITLVSNHLRYDITQLLSKNAFLSFTPDKAQGIHGNILFVKRGAVGKDYSLFKIIIASRFYHLNHETQQRAFIDKSVIEIISILLTEKGYQHGIDFEFKLKEEYPKRDFCCQYNETTAHFIYRLCQEEGINIHYQHSLNNHLMVFSDNNHFFANYANSFQYCNDTGLVADYPVFKRFDINLSSATTTASYRNFNFENMKIPEASAQGTQHKKANNAIEPNLEFYNYPQKHLNQARGDHYAKIEIERLRTNHILAEAYTDITTLHSGYCFTVDNYPALDSLDTGDKWLITQIYHQARQPQVLEALGNEASALMQEPALLFKYYTYPINEALQLPLDSFKQGYRNFLVSIPHTVQIRPQRLHPKPKVLGTQTAIVTGAEGEEIYTDEYGRVKILFHWDRINPANENSSHWVRVASNWAGDGYGAVIIPRVGMEVVIDFIEGDIDQPIVSGCLHNGVNQVPYELPANKTRSVFKTSSSKGGIGSNELRIEDKTNQEQIFIQSQKDYDQLTKNNHTVQINNNSHLQVQNEHSETIKGNRYTKNKAEEHHLTNLDRKTQILGNDYTQIALSQHESIGTVKTISAGMEIHLKSGMQTVIDGGLSLTLKAGGQHIILNPSGIYMTMPVWTGGLPMEGTPSAPLPPLHHSQAVTPTNSPPIVLAQREALLTANPICAICELTGGN</sequence>
<dbReference type="InterPro" id="IPR006533">
    <property type="entry name" value="T6SS_Vgr_RhsGE"/>
</dbReference>
<accession>A0A974NF97</accession>
<dbReference type="InterPro" id="IPR006531">
    <property type="entry name" value="Gp5/Vgr_OB"/>
</dbReference>
<gene>
    <name evidence="6" type="primary">tssI</name>
    <name evidence="6" type="ORF">JHT90_13985</name>
</gene>
<evidence type="ECO:0000313" key="7">
    <source>
        <dbReference type="Proteomes" id="UP000595278"/>
    </source>
</evidence>
<evidence type="ECO:0000256" key="2">
    <source>
        <dbReference type="ARBA" id="ARBA00005558"/>
    </source>
</evidence>
<feature type="domain" description="Gp5/Type VI secretion system Vgr protein OB-fold" evidence="4">
    <location>
        <begin position="423"/>
        <end position="491"/>
    </location>
</feature>
<protein>
    <submittedName>
        <fullName evidence="6">Type VI secretion system tip protein VgrG</fullName>
    </submittedName>
</protein>
<keyword evidence="7" id="KW-1185">Reference proteome</keyword>
<dbReference type="Pfam" id="PF22178">
    <property type="entry name" value="Gp5_trimer_C"/>
    <property type="match status" value="1"/>
</dbReference>
<dbReference type="SUPFAM" id="SSF69255">
    <property type="entry name" value="gp5 N-terminal domain-like"/>
    <property type="match status" value="1"/>
</dbReference>
<dbReference type="AlphaFoldDB" id="A0A974NF97"/>
<dbReference type="SUPFAM" id="SSF69349">
    <property type="entry name" value="Phage fibre proteins"/>
    <property type="match status" value="1"/>
</dbReference>
<dbReference type="Proteomes" id="UP000595278">
    <property type="component" value="Chromosome"/>
</dbReference>
<dbReference type="PANTHER" id="PTHR32305">
    <property type="match status" value="1"/>
</dbReference>
<dbReference type="InterPro" id="IPR054030">
    <property type="entry name" value="Gp5_Vgr_C"/>
</dbReference>
<evidence type="ECO:0000313" key="6">
    <source>
        <dbReference type="EMBL" id="QQP85463.1"/>
    </source>
</evidence>
<evidence type="ECO:0000256" key="1">
    <source>
        <dbReference type="ARBA" id="ARBA00004613"/>
    </source>
</evidence>
<dbReference type="Gene3D" id="2.30.110.50">
    <property type="match status" value="1"/>
</dbReference>
<comment type="subcellular location">
    <subcellularLocation>
        <location evidence="1">Secreted</location>
    </subcellularLocation>
</comment>
<dbReference type="InterPro" id="IPR017847">
    <property type="entry name" value="T6SS_RhsGE_Vgr_subset"/>
</dbReference>
<dbReference type="Gene3D" id="4.10.220.110">
    <property type="match status" value="1"/>
</dbReference>
<dbReference type="InterPro" id="IPR050708">
    <property type="entry name" value="T6SS_VgrG/RHS"/>
</dbReference>
<comment type="similarity">
    <text evidence="2">Belongs to the VgrG protein family.</text>
</comment>
<evidence type="ECO:0000259" key="4">
    <source>
        <dbReference type="Pfam" id="PF04717"/>
    </source>
</evidence>
<dbReference type="Pfam" id="PF04717">
    <property type="entry name" value="Phage_base_V"/>
    <property type="match status" value="1"/>
</dbReference>
<dbReference type="SUPFAM" id="SSF69279">
    <property type="entry name" value="Phage tail proteins"/>
    <property type="match status" value="2"/>
</dbReference>
<feature type="domain" description="Gp5/Type VI secretion system Vgr C-terminal trimerisation" evidence="5">
    <location>
        <begin position="508"/>
        <end position="617"/>
    </location>
</feature>
<dbReference type="InterPro" id="IPR037026">
    <property type="entry name" value="Vgr_OB-fold_dom_sf"/>
</dbReference>
<keyword evidence="3" id="KW-0964">Secreted</keyword>
<dbReference type="NCBIfam" id="TIGR01646">
    <property type="entry name" value="vgr_GE"/>
    <property type="match status" value="1"/>
</dbReference>
<dbReference type="KEGG" id="eaz:JHT90_13985"/>
<dbReference type="PANTHER" id="PTHR32305:SF15">
    <property type="entry name" value="PROTEIN RHSA-RELATED"/>
    <property type="match status" value="1"/>
</dbReference>
<proteinExistence type="inferred from homology"/>
<evidence type="ECO:0000256" key="3">
    <source>
        <dbReference type="ARBA" id="ARBA00022525"/>
    </source>
</evidence>
<dbReference type="RefSeq" id="WP_201092096.1">
    <property type="nucleotide sequence ID" value="NZ_CP067393.1"/>
</dbReference>
<dbReference type="Gene3D" id="3.55.50.10">
    <property type="entry name" value="Baseplate protein-like domains"/>
    <property type="match status" value="1"/>
</dbReference>
<dbReference type="GO" id="GO:0005576">
    <property type="term" value="C:extracellular region"/>
    <property type="evidence" value="ECO:0007669"/>
    <property type="project" value="UniProtKB-SubCell"/>
</dbReference>
<dbReference type="EMBL" id="CP067393">
    <property type="protein sequence ID" value="QQP85463.1"/>
    <property type="molecule type" value="Genomic_DNA"/>
</dbReference>
<name>A0A974NF97_9GAMM</name>
<dbReference type="Pfam" id="PF05954">
    <property type="entry name" value="Phage_GPD"/>
    <property type="match status" value="1"/>
</dbReference>
<reference evidence="6 7" key="1">
    <citation type="submission" date="2021-01" db="EMBL/GenBank/DDBJ databases">
        <title>Entomomonas sp. F2A isolated from a house cricket (Acheta domesticus).</title>
        <authorList>
            <person name="Spergser J."/>
            <person name="Busse H.-J."/>
        </authorList>
    </citation>
    <scope>NUCLEOTIDE SEQUENCE [LARGE SCALE GENOMIC DNA]</scope>
    <source>
        <strain evidence="6 7">F2A</strain>
    </source>
</reference>
<organism evidence="6 7">
    <name type="scientific">Entomomonas asaccharolytica</name>
    <dbReference type="NCBI Taxonomy" id="2785331"/>
    <lineage>
        <taxon>Bacteria</taxon>
        <taxon>Pseudomonadati</taxon>
        <taxon>Pseudomonadota</taxon>
        <taxon>Gammaproteobacteria</taxon>
        <taxon>Pseudomonadales</taxon>
        <taxon>Pseudomonadaceae</taxon>
        <taxon>Entomomonas</taxon>
    </lineage>
</organism>